<name>A0A1I2L8H9_9CLOT</name>
<dbReference type="PANTHER" id="PTHR34351:SF1">
    <property type="entry name" value="SLR1927 PROTEIN"/>
    <property type="match status" value="1"/>
</dbReference>
<reference evidence="2 5" key="2">
    <citation type="submission" date="2018-03" db="EMBL/GenBank/DDBJ databases">
        <title>The uncultured portion of the human microbiome is neutrally assembled.</title>
        <authorList>
            <person name="Jeraldo P."/>
            <person name="Boardman L."/>
            <person name="White B.A."/>
            <person name="Nelson H."/>
            <person name="Goldenfeld N."/>
            <person name="Chia N."/>
        </authorList>
    </citation>
    <scope>NUCLEOTIDE SEQUENCE [LARGE SCALE GENOMIC DNA]</scope>
    <source>
        <strain evidence="2">CIM:MAG 903</strain>
    </source>
</reference>
<gene>
    <name evidence="2" type="ORF">DBY38_10675</name>
    <name evidence="3" type="ORF">SAMN04487885_10911</name>
</gene>
<dbReference type="RefSeq" id="WP_083405182.1">
    <property type="nucleotide sequence ID" value="NZ_FOOE01000009.1"/>
</dbReference>
<accession>A0A1I2L8H9</accession>
<dbReference type="Proteomes" id="UP000246114">
    <property type="component" value="Unassembled WGS sequence"/>
</dbReference>
<reference evidence="3 4" key="1">
    <citation type="submission" date="2016-10" db="EMBL/GenBank/DDBJ databases">
        <authorList>
            <person name="de Groot N.N."/>
        </authorList>
    </citation>
    <scope>NUCLEOTIDE SEQUENCE [LARGE SCALE GENOMIC DNA]</scope>
    <source>
        <strain evidence="3 4">NLAE-zl-G419</strain>
    </source>
</reference>
<evidence type="ECO:0000256" key="1">
    <source>
        <dbReference type="SAM" id="Phobius"/>
    </source>
</evidence>
<dbReference type="EMBL" id="QAMZ01000049">
    <property type="protein sequence ID" value="PWL52391.1"/>
    <property type="molecule type" value="Genomic_DNA"/>
</dbReference>
<sequence length="388" mass="44169">MMKARVYYILWIIFLLIANVFINTAGAFILLVLTIMITLLSLFIYLFTSPKISIIVKFPENTDKKKTAHGNIQVINKGYLPYVRIKFTLYGENLLTGEKVEFPVQVSVPSFGKIDIPVKIKDDFCGKIDFSATDMKIYDVFLLTYRSKSCEVKGNMLVLPDWISSDIRINNANHTDLEATDYSDSKSGFDMSEPFGYREYIQGDSPKSINWKLTQKLDNLIVREGGNPVSRLVLILLNTGVSNQDELPEYKVIDTMIEVNVALSRILLANGIAHGMAWQDQKSNEFNIYEINSEDDLADIILKLLSLQIKVDEISCLEHYMKNCKDHDFSNILCVSPVVPPSELLQYQRTTVLLVEKEKTQEVYEDGKAEIIPFSSDSMKTDLLNIRI</sequence>
<evidence type="ECO:0000313" key="5">
    <source>
        <dbReference type="Proteomes" id="UP000246114"/>
    </source>
</evidence>
<dbReference type="EMBL" id="FOOE01000009">
    <property type="protein sequence ID" value="SFF74779.1"/>
    <property type="molecule type" value="Genomic_DNA"/>
</dbReference>
<keyword evidence="4" id="KW-1185">Reference proteome</keyword>
<keyword evidence="1" id="KW-1133">Transmembrane helix</keyword>
<evidence type="ECO:0000313" key="2">
    <source>
        <dbReference type="EMBL" id="PWL52391.1"/>
    </source>
</evidence>
<organism evidence="3 4">
    <name type="scientific">Clostridium cadaveris</name>
    <dbReference type="NCBI Taxonomy" id="1529"/>
    <lineage>
        <taxon>Bacteria</taxon>
        <taxon>Bacillati</taxon>
        <taxon>Bacillota</taxon>
        <taxon>Clostridia</taxon>
        <taxon>Eubacteriales</taxon>
        <taxon>Clostridiaceae</taxon>
        <taxon>Clostridium</taxon>
    </lineage>
</organism>
<dbReference type="OrthoDB" id="9778037at2"/>
<dbReference type="PANTHER" id="PTHR34351">
    <property type="entry name" value="SLR1927 PROTEIN-RELATED"/>
    <property type="match status" value="1"/>
</dbReference>
<keyword evidence="1" id="KW-0472">Membrane</keyword>
<dbReference type="AlphaFoldDB" id="A0A1I2L8H9"/>
<protein>
    <submittedName>
        <fullName evidence="2">DUF58 domain-containing protein</fullName>
    </submittedName>
</protein>
<feature type="transmembrane region" description="Helical" evidence="1">
    <location>
        <begin position="5"/>
        <end position="22"/>
    </location>
</feature>
<dbReference type="Proteomes" id="UP000182135">
    <property type="component" value="Unassembled WGS sequence"/>
</dbReference>
<feature type="transmembrane region" description="Helical" evidence="1">
    <location>
        <begin position="28"/>
        <end position="47"/>
    </location>
</feature>
<evidence type="ECO:0000313" key="4">
    <source>
        <dbReference type="Proteomes" id="UP000182135"/>
    </source>
</evidence>
<proteinExistence type="predicted"/>
<dbReference type="eggNOG" id="COG1721">
    <property type="taxonomic scope" value="Bacteria"/>
</dbReference>
<evidence type="ECO:0000313" key="3">
    <source>
        <dbReference type="EMBL" id="SFF74779.1"/>
    </source>
</evidence>
<keyword evidence="1" id="KW-0812">Transmembrane</keyword>
<dbReference type="STRING" id="1529.SAMN04487885_10911"/>